<protein>
    <submittedName>
        <fullName evidence="1">Uncharacterized protein</fullName>
    </submittedName>
</protein>
<gene>
    <name evidence="1" type="ORF">LTRI10_LOCUS26159</name>
</gene>
<evidence type="ECO:0000313" key="2">
    <source>
        <dbReference type="Proteomes" id="UP001497516"/>
    </source>
</evidence>
<evidence type="ECO:0000313" key="1">
    <source>
        <dbReference type="EMBL" id="CAL1384993.1"/>
    </source>
</evidence>
<reference evidence="1 2" key="1">
    <citation type="submission" date="2024-04" db="EMBL/GenBank/DDBJ databases">
        <authorList>
            <person name="Fracassetti M."/>
        </authorList>
    </citation>
    <scope>NUCLEOTIDE SEQUENCE [LARGE SCALE GENOMIC DNA]</scope>
</reference>
<keyword evidence="2" id="KW-1185">Reference proteome</keyword>
<dbReference type="AlphaFoldDB" id="A0AAV2EG92"/>
<organism evidence="1 2">
    <name type="scientific">Linum trigynum</name>
    <dbReference type="NCBI Taxonomy" id="586398"/>
    <lineage>
        <taxon>Eukaryota</taxon>
        <taxon>Viridiplantae</taxon>
        <taxon>Streptophyta</taxon>
        <taxon>Embryophyta</taxon>
        <taxon>Tracheophyta</taxon>
        <taxon>Spermatophyta</taxon>
        <taxon>Magnoliopsida</taxon>
        <taxon>eudicotyledons</taxon>
        <taxon>Gunneridae</taxon>
        <taxon>Pentapetalae</taxon>
        <taxon>rosids</taxon>
        <taxon>fabids</taxon>
        <taxon>Malpighiales</taxon>
        <taxon>Linaceae</taxon>
        <taxon>Linum</taxon>
    </lineage>
</organism>
<dbReference type="EMBL" id="OZ034817">
    <property type="protein sequence ID" value="CAL1384993.1"/>
    <property type="molecule type" value="Genomic_DNA"/>
</dbReference>
<name>A0AAV2EG92_9ROSI</name>
<accession>A0AAV2EG92</accession>
<dbReference type="Proteomes" id="UP001497516">
    <property type="component" value="Chromosome 4"/>
</dbReference>
<proteinExistence type="predicted"/>
<sequence length="83" mass="8938">MLINAARFRPSIDKAVNESHLPITIINLCVPSSEVGILNTLRTLTCFRCTSRDGFTLAVWPLRASTSANAMLDSHSGVVVAVP</sequence>